<dbReference type="RefSeq" id="WP_289558789.1">
    <property type="nucleotide sequence ID" value="NZ_JAUDEO010000003.1"/>
</dbReference>
<accession>A0ABT7VKA6</accession>
<reference evidence="2" key="1">
    <citation type="submission" date="2023-06" db="EMBL/GenBank/DDBJ databases">
        <title>Identification and characterization of horizontal gene transfer across gut microbiota members of farm animals based on homology search.</title>
        <authorList>
            <person name="Schwarzerova J."/>
            <person name="Nykrynova M."/>
            <person name="Jureckova K."/>
            <person name="Cejkova D."/>
            <person name="Rychlik I."/>
        </authorList>
    </citation>
    <scope>NUCLEOTIDE SEQUENCE</scope>
    <source>
        <strain evidence="2">105_WCHN</strain>
    </source>
</reference>
<dbReference type="PANTHER" id="PTHR11851">
    <property type="entry name" value="METALLOPROTEASE"/>
    <property type="match status" value="1"/>
</dbReference>
<evidence type="ECO:0000313" key="3">
    <source>
        <dbReference type="Proteomes" id="UP001529423"/>
    </source>
</evidence>
<dbReference type="EMBL" id="JAUDEO010000003">
    <property type="protein sequence ID" value="MDM8333170.1"/>
    <property type="molecule type" value="Genomic_DNA"/>
</dbReference>
<organism evidence="2 3">
    <name type="scientific">Limosilactobacillus panis</name>
    <dbReference type="NCBI Taxonomy" id="47493"/>
    <lineage>
        <taxon>Bacteria</taxon>
        <taxon>Bacillati</taxon>
        <taxon>Bacillota</taxon>
        <taxon>Bacilli</taxon>
        <taxon>Lactobacillales</taxon>
        <taxon>Lactobacillaceae</taxon>
        <taxon>Limosilactobacillus</taxon>
    </lineage>
</organism>
<protein>
    <submittedName>
        <fullName evidence="2">Insulinase family protein</fullName>
    </submittedName>
</protein>
<gene>
    <name evidence="2" type="ORF">QUW46_01030</name>
</gene>
<dbReference type="Pfam" id="PF05193">
    <property type="entry name" value="Peptidase_M16_C"/>
    <property type="match status" value="1"/>
</dbReference>
<reference evidence="2" key="2">
    <citation type="submission" date="2023-06" db="EMBL/GenBank/DDBJ databases">
        <authorList>
            <person name="Zeman M."/>
            <person name="Kubasova T."/>
            <person name="Jahodarova E."/>
            <person name="Nykrynova M."/>
            <person name="Rychlik I."/>
        </authorList>
    </citation>
    <scope>NUCLEOTIDE SEQUENCE</scope>
    <source>
        <strain evidence="2">105_WCHN</strain>
    </source>
</reference>
<dbReference type="InterPro" id="IPR050361">
    <property type="entry name" value="MPP/UQCRC_Complex"/>
</dbReference>
<feature type="domain" description="Peptidase M16 C-terminal" evidence="1">
    <location>
        <begin position="179"/>
        <end position="353"/>
    </location>
</feature>
<dbReference type="PANTHER" id="PTHR11851:SF186">
    <property type="entry name" value="INACTIVE METALLOPROTEASE YMFF-RELATED"/>
    <property type="match status" value="1"/>
</dbReference>
<comment type="caution">
    <text evidence="2">The sequence shown here is derived from an EMBL/GenBank/DDBJ whole genome shotgun (WGS) entry which is preliminary data.</text>
</comment>
<name>A0ABT7VKA6_9LACO</name>
<dbReference type="NCBIfam" id="NF047422">
    <property type="entry name" value="YfmF_fam"/>
    <property type="match status" value="1"/>
</dbReference>
<evidence type="ECO:0000313" key="2">
    <source>
        <dbReference type="EMBL" id="MDM8333170.1"/>
    </source>
</evidence>
<dbReference type="Proteomes" id="UP001529423">
    <property type="component" value="Unassembled WGS sequence"/>
</dbReference>
<sequence length="415" mass="46375">MHYRLADGVNLEVISSSKFKLNQILINFATPQTVSNATSRHLLANLLETSTNKYPTQTALATQLAKQYGTDISVGVSRLGQLHCVRLKASFVNDQLAQTDLFNQAVTMIKEVLFNPLATAGQFDGPTFDRQATNLKATIKGYYDDKQFWAARRLLDLYYQDGAVMQVPSFGRAQEVDQLTPASVYQAYQDMLSNDRVDILFLGDTAEQVVKDAFTSLPFTGRTRTSLPIMYQQAGYRQVQRQVDYRPVSQAKLNVAYQLPTCQDKQQYYTSLVFNDLFGGSPYSKLYLNIREKASLAYYASSRLLPFNGLLTIQAGVNSVTAHRVEKMIGEQLVAIQQGQFTDDQLTEVKRGLINQYRSGNDLAGSILGRRLTNRLLNFPDHDGAELIAAVTKDQVVQVAKTLTKQAVYLLSGEI</sequence>
<evidence type="ECO:0000259" key="1">
    <source>
        <dbReference type="Pfam" id="PF05193"/>
    </source>
</evidence>
<dbReference type="InterPro" id="IPR007863">
    <property type="entry name" value="Peptidase_M16_C"/>
</dbReference>
<proteinExistence type="predicted"/>
<keyword evidence="3" id="KW-1185">Reference proteome</keyword>